<keyword evidence="3" id="KW-1185">Reference proteome</keyword>
<evidence type="ECO:0000256" key="1">
    <source>
        <dbReference type="SAM" id="MobiDB-lite"/>
    </source>
</evidence>
<dbReference type="Proteomes" id="UP000199103">
    <property type="component" value="Chromosome I"/>
</dbReference>
<dbReference type="EMBL" id="LT629772">
    <property type="protein sequence ID" value="SDS81436.1"/>
    <property type="molecule type" value="Genomic_DNA"/>
</dbReference>
<accession>A0A1H1VAJ6</accession>
<sequence length="294" mass="31008">MDLDAIAAELYNGPPEEFTALRKQRATEARAAGDRELAKQVLALRRPTRSAWIVNLIADQAADDLAALLDLGAALAEAQQRLSGADLRRLSSQRHAAIAALAQRGAQLAEVRGHTATEATRRAVSETLQAALSDPGIADRVRAGRLPQAQEYSGFGPEMIFAAGAAPDLPAPAAAAGTDDDDHDRGGSGTDDEDADAAEHERLIERLNTAQAALDRIRVQTERATERAAKAADTAAQRSTRVDELREQLDRAEREADAAAADRDTANDAVDDLRAAERAAEDAVSAALAALADG</sequence>
<evidence type="ECO:0000313" key="2">
    <source>
        <dbReference type="EMBL" id="SDS81436.1"/>
    </source>
</evidence>
<proteinExistence type="predicted"/>
<dbReference type="RefSeq" id="WP_091526232.1">
    <property type="nucleotide sequence ID" value="NZ_LT629772.1"/>
</dbReference>
<evidence type="ECO:0000313" key="3">
    <source>
        <dbReference type="Proteomes" id="UP000199103"/>
    </source>
</evidence>
<reference evidence="2 3" key="1">
    <citation type="submission" date="2016-10" db="EMBL/GenBank/DDBJ databases">
        <authorList>
            <person name="de Groot N.N."/>
        </authorList>
    </citation>
    <scope>NUCLEOTIDE SEQUENCE [LARGE SCALE GENOMIC DNA]</scope>
    <source>
        <strain evidence="2 3">DSM 21800</strain>
    </source>
</reference>
<protein>
    <submittedName>
        <fullName evidence="2">Uncharacterized protein</fullName>
    </submittedName>
</protein>
<gene>
    <name evidence="2" type="ORF">SAMN04489812_3121</name>
</gene>
<feature type="region of interest" description="Disordered" evidence="1">
    <location>
        <begin position="170"/>
        <end position="197"/>
    </location>
</feature>
<name>A0A1H1VAJ6_9ACTN</name>
<dbReference type="STRING" id="630515.SAMN04489812_3121"/>
<feature type="compositionally biased region" description="Basic and acidic residues" evidence="1">
    <location>
        <begin position="240"/>
        <end position="269"/>
    </location>
</feature>
<organism evidence="2 3">
    <name type="scientific">Microlunatus soli</name>
    <dbReference type="NCBI Taxonomy" id="630515"/>
    <lineage>
        <taxon>Bacteria</taxon>
        <taxon>Bacillati</taxon>
        <taxon>Actinomycetota</taxon>
        <taxon>Actinomycetes</taxon>
        <taxon>Propionibacteriales</taxon>
        <taxon>Propionibacteriaceae</taxon>
        <taxon>Microlunatus</taxon>
    </lineage>
</organism>
<dbReference type="AlphaFoldDB" id="A0A1H1VAJ6"/>
<feature type="region of interest" description="Disordered" evidence="1">
    <location>
        <begin position="225"/>
        <end position="269"/>
    </location>
</feature>
<dbReference type="OrthoDB" id="3541690at2"/>